<proteinExistence type="inferred from homology"/>
<dbReference type="STRING" id="703135.A0A2A9NW05"/>
<keyword evidence="5 7" id="KW-0496">Mitochondrion</keyword>
<evidence type="ECO:0000256" key="2">
    <source>
        <dbReference type="ARBA" id="ARBA00005891"/>
    </source>
</evidence>
<dbReference type="GO" id="GO:0005739">
    <property type="term" value="C:mitochondrion"/>
    <property type="evidence" value="ECO:0007669"/>
    <property type="project" value="UniProtKB-SubCell"/>
</dbReference>
<dbReference type="PANTHER" id="PTHR12049">
    <property type="entry name" value="PROTEIN ARGININE METHYLTRANSFERASE NDUFAF7, MITOCHONDRIAL"/>
    <property type="match status" value="1"/>
</dbReference>
<dbReference type="AlphaFoldDB" id="A0A2A9NW05"/>
<evidence type="ECO:0000256" key="4">
    <source>
        <dbReference type="ARBA" id="ARBA00022679"/>
    </source>
</evidence>
<keyword evidence="3 7" id="KW-0489">Methyltransferase</keyword>
<evidence type="ECO:0000256" key="3">
    <source>
        <dbReference type="ARBA" id="ARBA00022603"/>
    </source>
</evidence>
<evidence type="ECO:0000256" key="7">
    <source>
        <dbReference type="RuleBase" id="RU364114"/>
    </source>
</evidence>
<dbReference type="EC" id="2.1.1.320" evidence="7"/>
<dbReference type="GO" id="GO:0032259">
    <property type="term" value="P:methylation"/>
    <property type="evidence" value="ECO:0007669"/>
    <property type="project" value="UniProtKB-KW"/>
</dbReference>
<dbReference type="Proteomes" id="UP000242287">
    <property type="component" value="Unassembled WGS sequence"/>
</dbReference>
<dbReference type="Pfam" id="PF02636">
    <property type="entry name" value="Methyltransf_28"/>
    <property type="match status" value="1"/>
</dbReference>
<dbReference type="InterPro" id="IPR003788">
    <property type="entry name" value="NDUFAF7"/>
</dbReference>
<protein>
    <recommendedName>
        <fullName evidence="7">Protein arginine methyltransferase NDUFAF7</fullName>
        <ecNumber evidence="7">2.1.1.320</ecNumber>
    </recommendedName>
</protein>
<gene>
    <name evidence="8" type="ORF">AMATHDRAFT_141696</name>
</gene>
<comment type="catalytic activity">
    <reaction evidence="6 7">
        <text>L-arginyl-[protein] + 2 S-adenosyl-L-methionine = N(omega),N(omega)'-dimethyl-L-arginyl-[protein] + 2 S-adenosyl-L-homocysteine + 2 H(+)</text>
        <dbReference type="Rhea" id="RHEA:48108"/>
        <dbReference type="Rhea" id="RHEA-COMP:10532"/>
        <dbReference type="Rhea" id="RHEA-COMP:11992"/>
        <dbReference type="ChEBI" id="CHEBI:15378"/>
        <dbReference type="ChEBI" id="CHEBI:29965"/>
        <dbReference type="ChEBI" id="CHEBI:57856"/>
        <dbReference type="ChEBI" id="CHEBI:59789"/>
        <dbReference type="ChEBI" id="CHEBI:88221"/>
        <dbReference type="EC" id="2.1.1.320"/>
    </reaction>
</comment>
<comment type="function">
    <text evidence="7">Arginine methyltransferase involved in the assembly or stability of mitochondrial NADH:ubiquinone oxidoreductase complex (complex I).</text>
</comment>
<evidence type="ECO:0000313" key="8">
    <source>
        <dbReference type="EMBL" id="PFH51872.1"/>
    </source>
</evidence>
<keyword evidence="4 7" id="KW-0808">Transferase</keyword>
<sequence>MTFLSVGPNQRCLFNLQCRRFLVRTFSSTKSRHREPFRKSVIGEPKDKWNYNKASFSEIPDKDYKDFKPVTANQLERESVPPRGVKMLARDFIEDSLYNPNYGYFVKQATIFNSKDTSFEFTTLKDSVEFQEEVAKRYSAYGMDRPDGPGRQLWHTPTELFKPWYGRAIAHCLVSEYLLKYFPYEDFILYEIGAGNGTLASNILDCIRDEYPDVYDRTRYNIIEISESLTRLQRQKLSQTHPCSKVTHKSIFHWCKREPAPCFFIVMEVVDNFAHDVVRYDLRTLEPYQGVVTVDKDGEFDMLYTPVTDPLIHSFLEVRKTLGRHPPISRVLRASETFRKLFTTLPFAPNLSVEEYIPTRLLSLLRILRDYFPRHRLLLSDFSSLPDTIPGVNAPVVQTRVRNVTVPCSKLLVRQGYFDIFFPTNFEQLRDMYEYILSRGYSDANSDSSYPSWTSPLSPSSTSVSLGGDFFFSHRPNDRRRPLDGVASASGLPVGERKSNVFTHSEFMTTYGDLSKTRLRSGENPLLDFYQNVKFLF</sequence>
<accession>A0A2A9NW05</accession>
<evidence type="ECO:0000256" key="6">
    <source>
        <dbReference type="ARBA" id="ARBA00048612"/>
    </source>
</evidence>
<dbReference type="EMBL" id="KZ301984">
    <property type="protein sequence ID" value="PFH51872.1"/>
    <property type="molecule type" value="Genomic_DNA"/>
</dbReference>
<comment type="subcellular location">
    <subcellularLocation>
        <location evidence="1 7">Mitochondrion</location>
    </subcellularLocation>
</comment>
<dbReference type="InterPro" id="IPR038375">
    <property type="entry name" value="NDUFAF7_sf"/>
</dbReference>
<evidence type="ECO:0000256" key="5">
    <source>
        <dbReference type="ARBA" id="ARBA00023128"/>
    </source>
</evidence>
<name>A0A2A9NW05_9AGAR</name>
<dbReference type="Gene3D" id="3.40.50.12710">
    <property type="match status" value="1"/>
</dbReference>
<dbReference type="SUPFAM" id="SSF53335">
    <property type="entry name" value="S-adenosyl-L-methionine-dependent methyltransferases"/>
    <property type="match status" value="1"/>
</dbReference>
<reference evidence="8 9" key="1">
    <citation type="submission" date="2014-02" db="EMBL/GenBank/DDBJ databases">
        <title>Transposable element dynamics among asymbiotic and ectomycorrhizal Amanita fungi.</title>
        <authorList>
            <consortium name="DOE Joint Genome Institute"/>
            <person name="Hess J."/>
            <person name="Skrede I."/>
            <person name="Wolfe B."/>
            <person name="LaButti K."/>
            <person name="Ohm R.A."/>
            <person name="Grigoriev I.V."/>
            <person name="Pringle A."/>
        </authorList>
    </citation>
    <scope>NUCLEOTIDE SEQUENCE [LARGE SCALE GENOMIC DNA]</scope>
    <source>
        <strain evidence="8 9">SKay4041</strain>
    </source>
</reference>
<dbReference type="OrthoDB" id="17415at2759"/>
<dbReference type="GO" id="GO:0035243">
    <property type="term" value="F:protein-arginine omega-N symmetric methyltransferase activity"/>
    <property type="evidence" value="ECO:0007669"/>
    <property type="project" value="UniProtKB-EC"/>
</dbReference>
<comment type="similarity">
    <text evidence="2 7">Belongs to the NDUFAF7 family.</text>
</comment>
<evidence type="ECO:0000313" key="9">
    <source>
        <dbReference type="Proteomes" id="UP000242287"/>
    </source>
</evidence>
<keyword evidence="9" id="KW-1185">Reference proteome</keyword>
<organism evidence="8 9">
    <name type="scientific">Amanita thiersii Skay4041</name>
    <dbReference type="NCBI Taxonomy" id="703135"/>
    <lineage>
        <taxon>Eukaryota</taxon>
        <taxon>Fungi</taxon>
        <taxon>Dikarya</taxon>
        <taxon>Basidiomycota</taxon>
        <taxon>Agaricomycotina</taxon>
        <taxon>Agaricomycetes</taxon>
        <taxon>Agaricomycetidae</taxon>
        <taxon>Agaricales</taxon>
        <taxon>Pluteineae</taxon>
        <taxon>Amanitaceae</taxon>
        <taxon>Amanita</taxon>
    </lineage>
</organism>
<dbReference type="InterPro" id="IPR029063">
    <property type="entry name" value="SAM-dependent_MTases_sf"/>
</dbReference>
<dbReference type="PANTHER" id="PTHR12049:SF5">
    <property type="entry name" value="PROTEIN ARGININE METHYLTRANSFERASE NDUFAF7 HOMOLOG, MITOCHONDRIAL"/>
    <property type="match status" value="1"/>
</dbReference>
<evidence type="ECO:0000256" key="1">
    <source>
        <dbReference type="ARBA" id="ARBA00004173"/>
    </source>
</evidence>